<dbReference type="STRING" id="985054.SAMN05444358_1011009"/>
<keyword evidence="4" id="KW-1185">Reference proteome</keyword>
<dbReference type="AlphaFoldDB" id="A0A1H2U3T3"/>
<dbReference type="SUPFAM" id="SSF101874">
    <property type="entry name" value="YceI-like"/>
    <property type="match status" value="1"/>
</dbReference>
<evidence type="ECO:0000313" key="4">
    <source>
        <dbReference type="Proteomes" id="UP000183400"/>
    </source>
</evidence>
<gene>
    <name evidence="3" type="ORF">SAMN05444358_1011009</name>
</gene>
<accession>A0A1H2U3T3</accession>
<feature type="signal peptide" evidence="1">
    <location>
        <begin position="1"/>
        <end position="24"/>
    </location>
</feature>
<protein>
    <submittedName>
        <fullName evidence="3">Polyisoprenoid-binding protein YceI</fullName>
    </submittedName>
</protein>
<dbReference type="InterPro" id="IPR036761">
    <property type="entry name" value="TTHA0802/YceI-like_sf"/>
</dbReference>
<evidence type="ECO:0000256" key="1">
    <source>
        <dbReference type="SAM" id="SignalP"/>
    </source>
</evidence>
<dbReference type="PANTHER" id="PTHR34406:SF1">
    <property type="entry name" value="PROTEIN YCEI"/>
    <property type="match status" value="1"/>
</dbReference>
<sequence length="198" mass="21225">MTELTRRTLITSLAVLPLAHTVQAALTPYALAPARSSVGFTYNLSGATQTGTMSIKSANIMIDVKRLQNSRVDVTLDVTGARTKLPFARGPMLSKSVLNAARYPTIRFITTRIKLGPTGRISEGATVTGNLNVRDVTRPVTLKASLFRKPGSAADELDALSIKLTGALNRHEFGASGYPELVHSTVGLNIHAEITRQV</sequence>
<evidence type="ECO:0000313" key="3">
    <source>
        <dbReference type="EMBL" id="SDW50249.1"/>
    </source>
</evidence>
<dbReference type="Gene3D" id="2.40.128.110">
    <property type="entry name" value="Lipid/polyisoprenoid-binding, YceI-like"/>
    <property type="match status" value="1"/>
</dbReference>
<proteinExistence type="predicted"/>
<dbReference type="Proteomes" id="UP000183400">
    <property type="component" value="Unassembled WGS sequence"/>
</dbReference>
<dbReference type="Pfam" id="PF04264">
    <property type="entry name" value="YceI"/>
    <property type="match status" value="1"/>
</dbReference>
<evidence type="ECO:0000259" key="2">
    <source>
        <dbReference type="SMART" id="SM00867"/>
    </source>
</evidence>
<dbReference type="InterPro" id="IPR006311">
    <property type="entry name" value="TAT_signal"/>
</dbReference>
<name>A0A1H2U3T3_9RHOB</name>
<dbReference type="PROSITE" id="PS51318">
    <property type="entry name" value="TAT"/>
    <property type="match status" value="1"/>
</dbReference>
<feature type="domain" description="Lipid/polyisoprenoid-binding YceI-like" evidence="2">
    <location>
        <begin position="28"/>
        <end position="195"/>
    </location>
</feature>
<dbReference type="OrthoDB" id="9811006at2"/>
<dbReference type="InterPro" id="IPR007372">
    <property type="entry name" value="Lipid/polyisoprenoid-bd_YceI"/>
</dbReference>
<dbReference type="PANTHER" id="PTHR34406">
    <property type="entry name" value="PROTEIN YCEI"/>
    <property type="match status" value="1"/>
</dbReference>
<reference evidence="4" key="1">
    <citation type="submission" date="2016-10" db="EMBL/GenBank/DDBJ databases">
        <authorList>
            <person name="Varghese N."/>
            <person name="Submissions S."/>
        </authorList>
    </citation>
    <scope>NUCLEOTIDE SEQUENCE [LARGE SCALE GENOMIC DNA]</scope>
    <source>
        <strain evidence="4">DSM 27839</strain>
    </source>
</reference>
<dbReference type="EMBL" id="FNNP01000001">
    <property type="protein sequence ID" value="SDW50249.1"/>
    <property type="molecule type" value="Genomic_DNA"/>
</dbReference>
<keyword evidence="1" id="KW-0732">Signal</keyword>
<dbReference type="RefSeq" id="WP_074734949.1">
    <property type="nucleotide sequence ID" value="NZ_FNNP01000001.1"/>
</dbReference>
<organism evidence="3 4">
    <name type="scientific">Ruegeria halocynthiae</name>
    <dbReference type="NCBI Taxonomy" id="985054"/>
    <lineage>
        <taxon>Bacteria</taxon>
        <taxon>Pseudomonadati</taxon>
        <taxon>Pseudomonadota</taxon>
        <taxon>Alphaproteobacteria</taxon>
        <taxon>Rhodobacterales</taxon>
        <taxon>Roseobacteraceae</taxon>
        <taxon>Ruegeria</taxon>
    </lineage>
</organism>
<feature type="chain" id="PRO_5010374123" evidence="1">
    <location>
        <begin position="25"/>
        <end position="198"/>
    </location>
</feature>
<dbReference type="SMART" id="SM00867">
    <property type="entry name" value="YceI"/>
    <property type="match status" value="1"/>
</dbReference>